<dbReference type="NCBIfam" id="NF002677">
    <property type="entry name" value="PRK02406.1"/>
    <property type="match status" value="1"/>
</dbReference>
<comment type="subunit">
    <text evidence="15">Monomer.</text>
</comment>
<feature type="binding site" evidence="15">
    <location>
        <position position="12"/>
    </location>
    <ligand>
        <name>Mg(2+)</name>
        <dbReference type="ChEBI" id="CHEBI:18420"/>
    </ligand>
</feature>
<evidence type="ECO:0000256" key="12">
    <source>
        <dbReference type="ARBA" id="ARBA00023125"/>
    </source>
</evidence>
<evidence type="ECO:0000256" key="6">
    <source>
        <dbReference type="ARBA" id="ARBA00022695"/>
    </source>
</evidence>
<dbReference type="HAMAP" id="MF_01113">
    <property type="entry name" value="DNApol_IV"/>
    <property type="match status" value="1"/>
</dbReference>
<keyword evidence="5 15" id="KW-0808">Transferase</keyword>
<feature type="site" description="Substrate discrimination" evidence="15">
    <location>
        <position position="17"/>
    </location>
</feature>
<dbReference type="PANTHER" id="PTHR11076">
    <property type="entry name" value="DNA REPAIR POLYMERASE UMUC / TRANSFERASE FAMILY MEMBER"/>
    <property type="match status" value="1"/>
</dbReference>
<feature type="domain" description="UmuC" evidence="16">
    <location>
        <begin position="8"/>
        <end position="188"/>
    </location>
</feature>
<dbReference type="GO" id="GO:0006281">
    <property type="term" value="P:DNA repair"/>
    <property type="evidence" value="ECO:0007669"/>
    <property type="project" value="UniProtKB-UniRule"/>
</dbReference>
<evidence type="ECO:0000256" key="9">
    <source>
        <dbReference type="ARBA" id="ARBA00022763"/>
    </source>
</evidence>
<evidence type="ECO:0000256" key="10">
    <source>
        <dbReference type="ARBA" id="ARBA00022842"/>
    </source>
</evidence>
<dbReference type="SUPFAM" id="SSF56672">
    <property type="entry name" value="DNA/RNA polymerases"/>
    <property type="match status" value="1"/>
</dbReference>
<keyword evidence="3 15" id="KW-0515">Mutator protein</keyword>
<keyword evidence="12 15" id="KW-0238">DNA-binding</keyword>
<reference evidence="17" key="1">
    <citation type="submission" date="2024-06" db="EMBL/GenBank/DDBJ databases">
        <title>Draft Genome Sequence of Deinococcus sonorensis Type Strain KR-87, a Biofilm Producing Representative of the Genus Deinococcus.</title>
        <authorList>
            <person name="Boren L.S."/>
            <person name="Grosso R.A."/>
            <person name="Hugenberg-Cox A.N."/>
            <person name="Hill J.T.E."/>
            <person name="Albert C.M."/>
            <person name="Tuohy J.M."/>
        </authorList>
    </citation>
    <scope>NUCLEOTIDE SEQUENCE</scope>
    <source>
        <strain evidence="17">KR-87</strain>
    </source>
</reference>
<feature type="binding site" evidence="15">
    <location>
        <position position="106"/>
    </location>
    <ligand>
        <name>Mg(2+)</name>
        <dbReference type="ChEBI" id="CHEBI:18420"/>
    </ligand>
</feature>
<dbReference type="GO" id="GO:0009432">
    <property type="term" value="P:SOS response"/>
    <property type="evidence" value="ECO:0007669"/>
    <property type="project" value="TreeGrafter"/>
</dbReference>
<dbReference type="GO" id="GO:0000287">
    <property type="term" value="F:magnesium ion binding"/>
    <property type="evidence" value="ECO:0007669"/>
    <property type="project" value="UniProtKB-UniRule"/>
</dbReference>
<evidence type="ECO:0000256" key="3">
    <source>
        <dbReference type="ARBA" id="ARBA00022457"/>
    </source>
</evidence>
<keyword evidence="9 15" id="KW-0227">DNA damage</keyword>
<dbReference type="KEGG" id="dsc:ABOD76_13850"/>
<organism evidence="17">
    <name type="scientific">Deinococcus sonorensis KR-87</name>
    <dbReference type="NCBI Taxonomy" id="694439"/>
    <lineage>
        <taxon>Bacteria</taxon>
        <taxon>Thermotogati</taxon>
        <taxon>Deinococcota</taxon>
        <taxon>Deinococci</taxon>
        <taxon>Deinococcales</taxon>
        <taxon>Deinococcaceae</taxon>
        <taxon>Deinococcus</taxon>
    </lineage>
</organism>
<evidence type="ECO:0000256" key="8">
    <source>
        <dbReference type="ARBA" id="ARBA00022723"/>
    </source>
</evidence>
<feature type="active site" evidence="15">
    <location>
        <position position="107"/>
    </location>
</feature>
<sequence>MDVPPRKIIHIDMDAFYASVEMRDDPRLRGRPVAVAWGGERSVVLTASYPARTSGVGSAMPLRRALRLCPGLLVVPPRFEAYQEVSRQLRALWRQHTPLVEPLSLDEAYLDVTPPPGVPFSAGRLAQQIRAEVWDATGLTCTAGVSSNKFLAKLASGLHKPDGLTVIRPEQAPELLARLPVSAFHGIGPVTAARMEEHGIHTGADLRAVPQDTLVGWFGRAGEHFYQIARGQDHRPVEPDRPHKSIGVEETYAQDLRGVQAVRAVLPPLAATLEQRLARAGVAGRVLVLKVKFSDFRLQTRRLTVPQPLRHADELERYGAALVQPELLGGRAVRLVGLTAAGLELPGRVSQPPLFGDAEPAYG</sequence>
<dbReference type="GO" id="GO:0042276">
    <property type="term" value="P:error-prone translesion synthesis"/>
    <property type="evidence" value="ECO:0007669"/>
    <property type="project" value="TreeGrafter"/>
</dbReference>
<dbReference type="InterPro" id="IPR017961">
    <property type="entry name" value="DNA_pol_Y-fam_little_finger"/>
</dbReference>
<proteinExistence type="inferred from homology"/>
<evidence type="ECO:0000256" key="13">
    <source>
        <dbReference type="ARBA" id="ARBA00023204"/>
    </source>
</evidence>
<comment type="similarity">
    <text evidence="2 15">Belongs to the DNA polymerase type-Y family.</text>
</comment>
<evidence type="ECO:0000256" key="1">
    <source>
        <dbReference type="ARBA" id="ARBA00004496"/>
    </source>
</evidence>
<dbReference type="Pfam" id="PF21999">
    <property type="entry name" value="IMS_HHH_1"/>
    <property type="match status" value="1"/>
</dbReference>
<dbReference type="AlphaFoldDB" id="A0AAU7U7U1"/>
<dbReference type="EC" id="2.7.7.7" evidence="15"/>
<evidence type="ECO:0000256" key="5">
    <source>
        <dbReference type="ARBA" id="ARBA00022679"/>
    </source>
</evidence>
<dbReference type="EMBL" id="CP158299">
    <property type="protein sequence ID" value="XBV84521.1"/>
    <property type="molecule type" value="Genomic_DNA"/>
</dbReference>
<evidence type="ECO:0000256" key="15">
    <source>
        <dbReference type="HAMAP-Rule" id="MF_01113"/>
    </source>
</evidence>
<evidence type="ECO:0000256" key="2">
    <source>
        <dbReference type="ARBA" id="ARBA00010945"/>
    </source>
</evidence>
<dbReference type="Gene3D" id="3.30.1490.100">
    <property type="entry name" value="DNA polymerase, Y-family, little finger domain"/>
    <property type="match status" value="1"/>
</dbReference>
<dbReference type="RefSeq" id="WP_350242558.1">
    <property type="nucleotide sequence ID" value="NZ_CP158299.1"/>
</dbReference>
<evidence type="ECO:0000259" key="16">
    <source>
        <dbReference type="PROSITE" id="PS50173"/>
    </source>
</evidence>
<dbReference type="GO" id="GO:0003684">
    <property type="term" value="F:damaged DNA binding"/>
    <property type="evidence" value="ECO:0007669"/>
    <property type="project" value="InterPro"/>
</dbReference>
<dbReference type="InterPro" id="IPR043502">
    <property type="entry name" value="DNA/RNA_pol_sf"/>
</dbReference>
<comment type="catalytic activity">
    <reaction evidence="14 15">
        <text>DNA(n) + a 2'-deoxyribonucleoside 5'-triphosphate = DNA(n+1) + diphosphate</text>
        <dbReference type="Rhea" id="RHEA:22508"/>
        <dbReference type="Rhea" id="RHEA-COMP:17339"/>
        <dbReference type="Rhea" id="RHEA-COMP:17340"/>
        <dbReference type="ChEBI" id="CHEBI:33019"/>
        <dbReference type="ChEBI" id="CHEBI:61560"/>
        <dbReference type="ChEBI" id="CHEBI:173112"/>
        <dbReference type="EC" id="2.7.7.7"/>
    </reaction>
</comment>
<dbReference type="Pfam" id="PF11799">
    <property type="entry name" value="IMS_C"/>
    <property type="match status" value="1"/>
</dbReference>
<evidence type="ECO:0000256" key="7">
    <source>
        <dbReference type="ARBA" id="ARBA00022705"/>
    </source>
</evidence>
<dbReference type="Gene3D" id="3.30.70.270">
    <property type="match status" value="1"/>
</dbReference>
<gene>
    <name evidence="15 17" type="primary">dinB</name>
    <name evidence="17" type="ORF">ABOD76_13850</name>
</gene>
<dbReference type="InterPro" id="IPR043128">
    <property type="entry name" value="Rev_trsase/Diguanyl_cyclase"/>
</dbReference>
<keyword evidence="6 15" id="KW-0548">Nucleotidyltransferase</keyword>
<protein>
    <recommendedName>
        <fullName evidence="15">DNA polymerase IV</fullName>
        <shortName evidence="15">Pol IV</shortName>
        <ecNumber evidence="15">2.7.7.7</ecNumber>
    </recommendedName>
</protein>
<dbReference type="InterPro" id="IPR022880">
    <property type="entry name" value="DNApol_IV"/>
</dbReference>
<dbReference type="SUPFAM" id="SSF100879">
    <property type="entry name" value="Lesion bypass DNA polymerase (Y-family), little finger domain"/>
    <property type="match status" value="1"/>
</dbReference>
<dbReference type="InterPro" id="IPR001126">
    <property type="entry name" value="UmuC"/>
</dbReference>
<accession>A0AAU7U7U1</accession>
<keyword evidence="8 15" id="KW-0479">Metal-binding</keyword>
<dbReference type="Pfam" id="PF00817">
    <property type="entry name" value="IMS"/>
    <property type="match status" value="1"/>
</dbReference>
<comment type="function">
    <text evidence="15">Poorly processive, error-prone DNA polymerase involved in untargeted mutagenesis. Copies undamaged DNA at stalled replication forks, which arise in vivo from mismatched or misaligned primer ends. These misaligned primers can be extended by PolIV. Exhibits no 3'-5' exonuclease (proofreading) activity. May be involved in translesional synthesis, in conjunction with the beta clamp from PolIII.</text>
</comment>
<dbReference type="GO" id="GO:0006261">
    <property type="term" value="P:DNA-templated DNA replication"/>
    <property type="evidence" value="ECO:0007669"/>
    <property type="project" value="UniProtKB-UniRule"/>
</dbReference>
<dbReference type="CDD" id="cd03586">
    <property type="entry name" value="PolY_Pol_IV_kappa"/>
    <property type="match status" value="1"/>
</dbReference>
<name>A0AAU7U7U1_9DEIO</name>
<keyword evidence="4 15" id="KW-0963">Cytoplasm</keyword>
<evidence type="ECO:0000256" key="14">
    <source>
        <dbReference type="ARBA" id="ARBA00049244"/>
    </source>
</evidence>
<keyword evidence="13 15" id="KW-0234">DNA repair</keyword>
<evidence type="ECO:0000256" key="11">
    <source>
        <dbReference type="ARBA" id="ARBA00022932"/>
    </source>
</evidence>
<dbReference type="PANTHER" id="PTHR11076:SF33">
    <property type="entry name" value="DNA POLYMERASE KAPPA"/>
    <property type="match status" value="1"/>
</dbReference>
<dbReference type="Gene3D" id="3.40.1170.60">
    <property type="match status" value="1"/>
</dbReference>
<dbReference type="Gene3D" id="1.10.150.20">
    <property type="entry name" value="5' to 3' exonuclease, C-terminal subdomain"/>
    <property type="match status" value="1"/>
</dbReference>
<dbReference type="InterPro" id="IPR050116">
    <property type="entry name" value="DNA_polymerase-Y"/>
</dbReference>
<comment type="subcellular location">
    <subcellularLocation>
        <location evidence="1 15">Cytoplasm</location>
    </subcellularLocation>
</comment>
<evidence type="ECO:0000313" key="17">
    <source>
        <dbReference type="EMBL" id="XBV84521.1"/>
    </source>
</evidence>
<comment type="cofactor">
    <cofactor evidence="15">
        <name>Mg(2+)</name>
        <dbReference type="ChEBI" id="CHEBI:18420"/>
    </cofactor>
    <text evidence="15">Binds 2 magnesium ions per subunit.</text>
</comment>
<dbReference type="InterPro" id="IPR053848">
    <property type="entry name" value="IMS_HHH_1"/>
</dbReference>
<dbReference type="GO" id="GO:0003887">
    <property type="term" value="F:DNA-directed DNA polymerase activity"/>
    <property type="evidence" value="ECO:0007669"/>
    <property type="project" value="UniProtKB-UniRule"/>
</dbReference>
<dbReference type="PROSITE" id="PS50173">
    <property type="entry name" value="UMUC"/>
    <property type="match status" value="1"/>
</dbReference>
<keyword evidence="10 15" id="KW-0460">Magnesium</keyword>
<keyword evidence="11 15" id="KW-0239">DNA-directed DNA polymerase</keyword>
<dbReference type="InterPro" id="IPR036775">
    <property type="entry name" value="DNA_pol_Y-fam_lit_finger_sf"/>
</dbReference>
<keyword evidence="7 15" id="KW-0235">DNA replication</keyword>
<evidence type="ECO:0000256" key="4">
    <source>
        <dbReference type="ARBA" id="ARBA00022490"/>
    </source>
</evidence>
<dbReference type="GO" id="GO:0005829">
    <property type="term" value="C:cytosol"/>
    <property type="evidence" value="ECO:0007669"/>
    <property type="project" value="TreeGrafter"/>
</dbReference>